<dbReference type="EMBL" id="GGEC01082710">
    <property type="protein sequence ID" value="MBX63194.1"/>
    <property type="molecule type" value="Transcribed_RNA"/>
</dbReference>
<sequence>MIRFHSFRALRRSDGELGYSKQMLSVLSGQCICRCGHVLDGYLQCSPLTLRRITLIARPRWSGH</sequence>
<organism evidence="1">
    <name type="scientific">Rhizophora mucronata</name>
    <name type="common">Asiatic mangrove</name>
    <dbReference type="NCBI Taxonomy" id="61149"/>
    <lineage>
        <taxon>Eukaryota</taxon>
        <taxon>Viridiplantae</taxon>
        <taxon>Streptophyta</taxon>
        <taxon>Embryophyta</taxon>
        <taxon>Tracheophyta</taxon>
        <taxon>Spermatophyta</taxon>
        <taxon>Magnoliopsida</taxon>
        <taxon>eudicotyledons</taxon>
        <taxon>Gunneridae</taxon>
        <taxon>Pentapetalae</taxon>
        <taxon>rosids</taxon>
        <taxon>fabids</taxon>
        <taxon>Malpighiales</taxon>
        <taxon>Rhizophoraceae</taxon>
        <taxon>Rhizophora</taxon>
    </lineage>
</organism>
<dbReference type="AlphaFoldDB" id="A0A2P2Q8B1"/>
<reference evidence="1" key="1">
    <citation type="submission" date="2018-02" db="EMBL/GenBank/DDBJ databases">
        <title>Rhizophora mucronata_Transcriptome.</title>
        <authorList>
            <person name="Meera S.P."/>
            <person name="Sreeshan A."/>
            <person name="Augustine A."/>
        </authorList>
    </citation>
    <scope>NUCLEOTIDE SEQUENCE</scope>
    <source>
        <tissue evidence="1">Leaf</tissue>
    </source>
</reference>
<proteinExistence type="predicted"/>
<name>A0A2P2Q8B1_RHIMU</name>
<evidence type="ECO:0000313" key="1">
    <source>
        <dbReference type="EMBL" id="MBX63194.1"/>
    </source>
</evidence>
<protein>
    <submittedName>
        <fullName evidence="1">Uncharacterized protein</fullName>
    </submittedName>
</protein>
<accession>A0A2P2Q8B1</accession>